<dbReference type="GeneID" id="19334263"/>
<feature type="region of interest" description="Disordered" evidence="1">
    <location>
        <begin position="250"/>
        <end position="277"/>
    </location>
</feature>
<dbReference type="RefSeq" id="XP_007932216.1">
    <property type="nucleotide sequence ID" value="XM_007934025.1"/>
</dbReference>
<evidence type="ECO:0000313" key="2">
    <source>
        <dbReference type="EMBL" id="EME77169.1"/>
    </source>
</evidence>
<gene>
    <name evidence="2" type="ORF">MYCFIDRAFT_180043</name>
</gene>
<dbReference type="EMBL" id="KB446567">
    <property type="protein sequence ID" value="EME77169.1"/>
    <property type="molecule type" value="Genomic_DNA"/>
</dbReference>
<dbReference type="Proteomes" id="UP000016932">
    <property type="component" value="Unassembled WGS sequence"/>
</dbReference>
<reference evidence="2 3" key="1">
    <citation type="journal article" date="2012" name="PLoS Pathog.">
        <title>Diverse lifestyles and strategies of plant pathogenesis encoded in the genomes of eighteen Dothideomycetes fungi.</title>
        <authorList>
            <person name="Ohm R.A."/>
            <person name="Feau N."/>
            <person name="Henrissat B."/>
            <person name="Schoch C.L."/>
            <person name="Horwitz B.A."/>
            <person name="Barry K.W."/>
            <person name="Condon B.J."/>
            <person name="Copeland A.C."/>
            <person name="Dhillon B."/>
            <person name="Glaser F."/>
            <person name="Hesse C.N."/>
            <person name="Kosti I."/>
            <person name="LaButti K."/>
            <person name="Lindquist E.A."/>
            <person name="Lucas S."/>
            <person name="Salamov A.A."/>
            <person name="Bradshaw R.E."/>
            <person name="Ciuffetti L."/>
            <person name="Hamelin R.C."/>
            <person name="Kema G.H.J."/>
            <person name="Lawrence C."/>
            <person name="Scott J.A."/>
            <person name="Spatafora J.W."/>
            <person name="Turgeon B.G."/>
            <person name="de Wit P.J.G.M."/>
            <person name="Zhong S."/>
            <person name="Goodwin S.B."/>
            <person name="Grigoriev I.V."/>
        </authorList>
    </citation>
    <scope>NUCLEOTIDE SEQUENCE [LARGE SCALE GENOMIC DNA]</scope>
    <source>
        <strain evidence="2 3">CIRAD86</strain>
    </source>
</reference>
<name>M2ZDJ3_PSEFD</name>
<feature type="region of interest" description="Disordered" evidence="1">
    <location>
        <begin position="426"/>
        <end position="467"/>
    </location>
</feature>
<feature type="compositionally biased region" description="Basic and acidic residues" evidence="1">
    <location>
        <begin position="121"/>
        <end position="137"/>
    </location>
</feature>
<evidence type="ECO:0000313" key="3">
    <source>
        <dbReference type="Proteomes" id="UP000016932"/>
    </source>
</evidence>
<dbReference type="HOGENOM" id="CLU_360601_0_0_1"/>
<keyword evidence="3" id="KW-1185">Reference proteome</keyword>
<organism evidence="2 3">
    <name type="scientific">Pseudocercospora fijiensis (strain CIRAD86)</name>
    <name type="common">Black leaf streak disease fungus</name>
    <name type="synonym">Mycosphaerella fijiensis</name>
    <dbReference type="NCBI Taxonomy" id="383855"/>
    <lineage>
        <taxon>Eukaryota</taxon>
        <taxon>Fungi</taxon>
        <taxon>Dikarya</taxon>
        <taxon>Ascomycota</taxon>
        <taxon>Pezizomycotina</taxon>
        <taxon>Dothideomycetes</taxon>
        <taxon>Dothideomycetidae</taxon>
        <taxon>Mycosphaerellales</taxon>
        <taxon>Mycosphaerellaceae</taxon>
        <taxon>Pseudocercospora</taxon>
    </lineage>
</organism>
<feature type="compositionally biased region" description="Basic and acidic residues" evidence="1">
    <location>
        <begin position="250"/>
        <end position="266"/>
    </location>
</feature>
<dbReference type="VEuPathDB" id="FungiDB:MYCFIDRAFT_180043"/>
<proteinExistence type="predicted"/>
<feature type="compositionally biased region" description="Basic and acidic residues" evidence="1">
    <location>
        <begin position="168"/>
        <end position="186"/>
    </location>
</feature>
<evidence type="ECO:0000256" key="1">
    <source>
        <dbReference type="SAM" id="MobiDB-lite"/>
    </source>
</evidence>
<accession>M2ZDJ3</accession>
<sequence length="776" mass="87273">MLPRYASSLCFPHVLAFHAHSLHHRQQSTQSTSAKHASPIYINGTPSPSLLLSSKVLPPVTASPAALHILQCILSSREARVQHHQRADDMVLTRPHTTPYQSGFTQRSLSTPEGVNLFSKEAGKQEVGEKDQHRSSVEEDWQDYIPNLKKASSASSEESDEISRKKKSIEDRWKSGQDENYNKRHLDQELDAALKLEKERETRPDQPGTGSSFFTALVTKSHLDQERESLQSMPRSDQLGSSFLAALDTKRHLDQERESMESKPRSDQPQTSLFTAVDTKRHFGQELEATSEMESLSRADQLATSLFTAFDTKHEPEKQLRRRVPRISAPGPLHEADLAPEDMNQRAEACLSRGESRFLPTPLREAADIDQQPESPFPRGHPRFLSAPLQVADLAPEDISKPLETRLSHGKSRFLPSPLQEAEIINQQSESRPSRGKSKAHSAAYQRSKRAAEDSFPADGDDDNKPAKDSGPISLAINIAVTCLYHFFLSDTTLLEPFIIHHALPATTWFIFSYLLPFILHSTILPIILQTPQCSTPHEIQQSSTPHRSLHHPSILIPLEKTWSYSPNFQSLHLADSHESFLDLSAICPLPTATPHTVAAPITPNTAWLMSSESRSGRRERFGKKNGVFVTMPIVMGNGRGRMRKESAVGFLIAIYKDRNASGEGLRGWIYKMNMRIWDLWDAGTPSLLGTEGRSLQTLNKILLSANEKEWDGMGWHLYRVHLLPIVDLDTASIPRFEMEAGIGKEAKTSEWMVDGNRRMLVLAERGRERFFWYGM</sequence>
<feature type="region of interest" description="Disordered" evidence="1">
    <location>
        <begin position="120"/>
        <end position="186"/>
    </location>
</feature>
<dbReference type="KEGG" id="pfj:MYCFIDRAFT_180043"/>
<dbReference type="AlphaFoldDB" id="M2ZDJ3"/>
<protein>
    <submittedName>
        <fullName evidence="2">Uncharacterized protein</fullName>
    </submittedName>
</protein>